<proteinExistence type="inferred from homology"/>
<dbReference type="SUPFAM" id="SSF142433">
    <property type="entry name" value="CinA-like"/>
    <property type="match status" value="1"/>
</dbReference>
<feature type="domain" description="MoaB/Mog" evidence="2">
    <location>
        <begin position="6"/>
        <end position="173"/>
    </location>
</feature>
<dbReference type="CDD" id="cd00885">
    <property type="entry name" value="cinA"/>
    <property type="match status" value="1"/>
</dbReference>
<comment type="caution">
    <text evidence="3">The sequence shown here is derived from an EMBL/GenBank/DDBJ whole genome shotgun (WGS) entry which is preliminary data.</text>
</comment>
<dbReference type="InterPro" id="IPR001453">
    <property type="entry name" value="MoaB/Mog_dom"/>
</dbReference>
<dbReference type="SMART" id="SM00852">
    <property type="entry name" value="MoCF_biosynth"/>
    <property type="match status" value="1"/>
</dbReference>
<dbReference type="PANTHER" id="PTHR13939:SF0">
    <property type="entry name" value="NMN AMIDOHYDROLASE-LIKE PROTEIN YFAY"/>
    <property type="match status" value="1"/>
</dbReference>
<gene>
    <name evidence="1" type="primary">cinA</name>
    <name evidence="3" type="ORF">XD97_0085</name>
</gene>
<organism evidence="3 4">
    <name type="scientific">Pelotomaculum thermopropionicum</name>
    <dbReference type="NCBI Taxonomy" id="110500"/>
    <lineage>
        <taxon>Bacteria</taxon>
        <taxon>Bacillati</taxon>
        <taxon>Bacillota</taxon>
        <taxon>Clostridia</taxon>
        <taxon>Eubacteriales</taxon>
        <taxon>Desulfotomaculaceae</taxon>
        <taxon>Pelotomaculum</taxon>
    </lineage>
</organism>
<dbReference type="NCBIfam" id="TIGR00177">
    <property type="entry name" value="molyb_syn"/>
    <property type="match status" value="1"/>
</dbReference>
<dbReference type="Gene3D" id="3.30.70.2860">
    <property type="match status" value="1"/>
</dbReference>
<dbReference type="NCBIfam" id="NF001813">
    <property type="entry name" value="PRK00549.1"/>
    <property type="match status" value="1"/>
</dbReference>
<dbReference type="Proteomes" id="UP000054705">
    <property type="component" value="Unassembled WGS sequence"/>
</dbReference>
<reference evidence="4" key="1">
    <citation type="journal article" date="2015" name="MBio">
        <title>Genome-Resolved Metagenomic Analysis Reveals Roles for Candidate Phyla and Other Microbial Community Members in Biogeochemical Transformations in Oil Reservoirs.</title>
        <authorList>
            <person name="Hu P."/>
            <person name="Tom L."/>
            <person name="Singh A."/>
            <person name="Thomas B.C."/>
            <person name="Baker B.J."/>
            <person name="Piceno Y.M."/>
            <person name="Andersen G.L."/>
            <person name="Banfield J.F."/>
        </authorList>
    </citation>
    <scope>NUCLEOTIDE SEQUENCE [LARGE SCALE GENOMIC DNA]</scope>
</reference>
<dbReference type="Gene3D" id="3.90.950.20">
    <property type="entry name" value="CinA-like"/>
    <property type="match status" value="1"/>
</dbReference>
<name>A0A101HV16_9FIRM</name>
<evidence type="ECO:0000256" key="1">
    <source>
        <dbReference type="HAMAP-Rule" id="MF_00226"/>
    </source>
</evidence>
<dbReference type="Pfam" id="PF18146">
    <property type="entry name" value="CinA_KH"/>
    <property type="match status" value="1"/>
</dbReference>
<protein>
    <recommendedName>
        <fullName evidence="1">Putative competence-damage inducible protein</fullName>
    </recommendedName>
</protein>
<dbReference type="AlphaFoldDB" id="A0A101HV16"/>
<accession>A0A101HV16</accession>
<dbReference type="InterPro" id="IPR008135">
    <property type="entry name" value="Competence-induced_CinA"/>
</dbReference>
<dbReference type="Pfam" id="PF02464">
    <property type="entry name" value="CinA"/>
    <property type="match status" value="1"/>
</dbReference>
<dbReference type="SUPFAM" id="SSF53218">
    <property type="entry name" value="Molybdenum cofactor biosynthesis proteins"/>
    <property type="match status" value="1"/>
</dbReference>
<dbReference type="InterPro" id="IPR050101">
    <property type="entry name" value="CinA"/>
</dbReference>
<dbReference type="InterPro" id="IPR041424">
    <property type="entry name" value="CinA_KH"/>
</dbReference>
<dbReference type="Pfam" id="PF00994">
    <property type="entry name" value="MoCF_biosynth"/>
    <property type="match status" value="1"/>
</dbReference>
<dbReference type="NCBIfam" id="TIGR00200">
    <property type="entry name" value="cinA_nterm"/>
    <property type="match status" value="1"/>
</dbReference>
<dbReference type="PATRIC" id="fig|110500.4.peg.326"/>
<dbReference type="EMBL" id="LGGS01000013">
    <property type="protein sequence ID" value="KUK83856.1"/>
    <property type="molecule type" value="Genomic_DNA"/>
</dbReference>
<dbReference type="PANTHER" id="PTHR13939">
    <property type="entry name" value="NICOTINAMIDE-NUCLEOTIDE AMIDOHYDROLASE PNCC"/>
    <property type="match status" value="1"/>
</dbReference>
<dbReference type="Gene3D" id="3.40.980.10">
    <property type="entry name" value="MoaB/Mog-like domain"/>
    <property type="match status" value="1"/>
</dbReference>
<comment type="similarity">
    <text evidence="1">Belongs to the CinA family.</text>
</comment>
<dbReference type="InterPro" id="IPR008136">
    <property type="entry name" value="CinA_C"/>
</dbReference>
<dbReference type="HAMAP" id="MF_00226_B">
    <property type="entry name" value="CinA_B"/>
    <property type="match status" value="1"/>
</dbReference>
<sequence length="415" mass="45086">MFVRAELIFTGSELLLGHILNTHAQYLGMKLAQMGIEVVLHTTAGDNRERLEQVLRQSWERSDLLITTGGLGPTTDDLTKEVFSEVLGLPMVLDENLLVKLKKMYCRRGLDMPKGMLKQACLPEGAKIIKNRRGTAPGVLIEKGNKIVIMLPGPPGELKVMFEESVVPFLLGKVQGKTFMRYKVLKLTGISESAVQEQVEELGGQGNPEIAYMVKPGEIQVRISARSGNIIEADKMVDELAEKVRKRVKDYIFGYDDEVMEEEVGKLLNDAGLSIGVAESCTGGLITARLTEIPGSSKYLKGGVVAYSNELKNKLLSVDCDILERYGAVSEQTATAMAEGIRKTVGSAIGLAVTGIAGPGGASPGKPRGLVYISLSDDKMTFYKKYCFPGDRAAVRHGAVNAALNMVKGYLTEEK</sequence>
<evidence type="ECO:0000313" key="3">
    <source>
        <dbReference type="EMBL" id="KUK83856.1"/>
    </source>
</evidence>
<dbReference type="PIRSF" id="PIRSF006728">
    <property type="entry name" value="CinA"/>
    <property type="match status" value="1"/>
</dbReference>
<dbReference type="NCBIfam" id="TIGR00199">
    <property type="entry name" value="PncC_domain"/>
    <property type="match status" value="1"/>
</dbReference>
<evidence type="ECO:0000313" key="4">
    <source>
        <dbReference type="Proteomes" id="UP000054705"/>
    </source>
</evidence>
<dbReference type="InterPro" id="IPR036653">
    <property type="entry name" value="CinA-like_C"/>
</dbReference>
<dbReference type="InterPro" id="IPR036425">
    <property type="entry name" value="MoaB/Mog-like_dom_sf"/>
</dbReference>
<evidence type="ECO:0000259" key="2">
    <source>
        <dbReference type="SMART" id="SM00852"/>
    </source>
</evidence>